<evidence type="ECO:0008006" key="4">
    <source>
        <dbReference type="Google" id="ProtNLM"/>
    </source>
</evidence>
<gene>
    <name evidence="2" type="ORF">L1I42_11745</name>
</gene>
<feature type="transmembrane region" description="Helical" evidence="1">
    <location>
        <begin position="30"/>
        <end position="48"/>
    </location>
</feature>
<keyword evidence="3" id="KW-1185">Reference proteome</keyword>
<evidence type="ECO:0000256" key="1">
    <source>
        <dbReference type="SAM" id="Phobius"/>
    </source>
</evidence>
<accession>A0ABS9E8N6</accession>
<sequence length="68" mass="7783">MAYLNRFLITFGFLLFGLFMWVILPNTIGLIAFILFGFVGALLGAIVFRKQASEKQIKEDLQNRLDND</sequence>
<dbReference type="EMBL" id="JAKGTI010000002">
    <property type="protein sequence ID" value="MCF4099163.1"/>
    <property type="molecule type" value="Genomic_DNA"/>
</dbReference>
<protein>
    <recommendedName>
        <fullName evidence="4">DUF4229 domain-containing protein</fullName>
    </recommendedName>
</protein>
<comment type="caution">
    <text evidence="2">The sequence shown here is derived from an EMBL/GenBank/DDBJ whole genome shotgun (WGS) entry which is preliminary data.</text>
</comment>
<keyword evidence="1" id="KW-0812">Transmembrane</keyword>
<evidence type="ECO:0000313" key="2">
    <source>
        <dbReference type="EMBL" id="MCF4099163.1"/>
    </source>
</evidence>
<reference evidence="2 3" key="1">
    <citation type="submission" date="2022-01" db="EMBL/GenBank/DDBJ databases">
        <title>Maritalea mediterranea sp. nov., isolated from marine plastic residues from the Malva-rosa beach (Valencia, Spain).</title>
        <authorList>
            <person name="Vidal-Verdu A."/>
            <person name="Molina-Menor E."/>
            <person name="Pascual J."/>
            <person name="Pereto J."/>
            <person name="Porcar M."/>
        </authorList>
    </citation>
    <scope>NUCLEOTIDE SEQUENCE [LARGE SCALE GENOMIC DNA]</scope>
    <source>
        <strain evidence="2 3">P4.10X</strain>
    </source>
</reference>
<dbReference type="RefSeq" id="WP_236114719.1">
    <property type="nucleotide sequence ID" value="NZ_JAKGTI010000002.1"/>
</dbReference>
<feature type="transmembrane region" description="Helical" evidence="1">
    <location>
        <begin position="7"/>
        <end position="24"/>
    </location>
</feature>
<name>A0ABS9E8N6_9HYPH</name>
<dbReference type="Proteomes" id="UP001201217">
    <property type="component" value="Unassembled WGS sequence"/>
</dbReference>
<keyword evidence="1" id="KW-1133">Transmembrane helix</keyword>
<organism evidence="2 3">
    <name type="scientific">Maritalea mediterranea</name>
    <dbReference type="NCBI Taxonomy" id="2909667"/>
    <lineage>
        <taxon>Bacteria</taxon>
        <taxon>Pseudomonadati</taxon>
        <taxon>Pseudomonadota</taxon>
        <taxon>Alphaproteobacteria</taxon>
        <taxon>Hyphomicrobiales</taxon>
        <taxon>Devosiaceae</taxon>
        <taxon>Maritalea</taxon>
    </lineage>
</organism>
<evidence type="ECO:0000313" key="3">
    <source>
        <dbReference type="Proteomes" id="UP001201217"/>
    </source>
</evidence>
<keyword evidence="1" id="KW-0472">Membrane</keyword>
<proteinExistence type="predicted"/>